<dbReference type="InterPro" id="IPR003918">
    <property type="entry name" value="NADH_UbQ_OxRdtase"/>
</dbReference>
<dbReference type="PANTHER" id="PTHR42703:SF1">
    <property type="entry name" value="NA(+)_H(+) ANTIPORTER SUBUNIT D1"/>
    <property type="match status" value="1"/>
</dbReference>
<dbReference type="Proteomes" id="UP000596977">
    <property type="component" value="Unassembled WGS sequence"/>
</dbReference>
<feature type="transmembrane region" description="Helical" evidence="8">
    <location>
        <begin position="425"/>
        <end position="445"/>
    </location>
</feature>
<accession>A0A916VZF5</accession>
<feature type="transmembrane region" description="Helical" evidence="8">
    <location>
        <begin position="264"/>
        <end position="287"/>
    </location>
</feature>
<dbReference type="OrthoDB" id="9768329at2"/>
<keyword evidence="3" id="KW-1003">Cell membrane</keyword>
<dbReference type="PANTHER" id="PTHR42703">
    <property type="entry name" value="NADH DEHYDROGENASE"/>
    <property type="match status" value="1"/>
</dbReference>
<feature type="transmembrane region" description="Helical" evidence="8">
    <location>
        <begin position="156"/>
        <end position="174"/>
    </location>
</feature>
<comment type="similarity">
    <text evidence="2">Belongs to the CPA3 antiporters (TC 2.A.63) subunit D family.</text>
</comment>
<evidence type="ECO:0000256" key="1">
    <source>
        <dbReference type="ARBA" id="ARBA00004651"/>
    </source>
</evidence>
<feature type="transmembrane region" description="Helical" evidence="8">
    <location>
        <begin position="382"/>
        <end position="405"/>
    </location>
</feature>
<feature type="transmembrane region" description="Helical" evidence="8">
    <location>
        <begin position="186"/>
        <end position="205"/>
    </location>
</feature>
<dbReference type="GO" id="GO:0008137">
    <property type="term" value="F:NADH dehydrogenase (ubiquinone) activity"/>
    <property type="evidence" value="ECO:0007669"/>
    <property type="project" value="InterPro"/>
</dbReference>
<keyword evidence="6 8" id="KW-0472">Membrane</keyword>
<dbReference type="InterPro" id="IPR050586">
    <property type="entry name" value="CPA3_Na-H_Antiporter_D"/>
</dbReference>
<protein>
    <submittedName>
        <fullName evidence="10">Cation:proton antiporter</fullName>
    </submittedName>
</protein>
<feature type="transmembrane region" description="Helical" evidence="8">
    <location>
        <begin position="27"/>
        <end position="46"/>
    </location>
</feature>
<comment type="subcellular location">
    <subcellularLocation>
        <location evidence="1">Cell membrane</location>
        <topology evidence="1">Multi-pass membrane protein</topology>
    </subcellularLocation>
    <subcellularLocation>
        <location evidence="7">Membrane</location>
        <topology evidence="7">Multi-pass membrane protein</topology>
    </subcellularLocation>
</comment>
<dbReference type="PRINTS" id="PR01437">
    <property type="entry name" value="NUOXDRDTASE4"/>
</dbReference>
<feature type="transmembrane region" description="Helical" evidence="8">
    <location>
        <begin position="480"/>
        <end position="498"/>
    </location>
</feature>
<dbReference type="RefSeq" id="WP_127072097.1">
    <property type="nucleotide sequence ID" value="NZ_BMKB01000004.1"/>
</dbReference>
<feature type="transmembrane region" description="Helical" evidence="8">
    <location>
        <begin position="349"/>
        <end position="370"/>
    </location>
</feature>
<dbReference type="GO" id="GO:0005886">
    <property type="term" value="C:plasma membrane"/>
    <property type="evidence" value="ECO:0007669"/>
    <property type="project" value="UniProtKB-SubCell"/>
</dbReference>
<evidence type="ECO:0000313" key="11">
    <source>
        <dbReference type="Proteomes" id="UP000596977"/>
    </source>
</evidence>
<dbReference type="EMBL" id="BMKB01000004">
    <property type="protein sequence ID" value="GGA54837.1"/>
    <property type="molecule type" value="Genomic_DNA"/>
</dbReference>
<feature type="transmembrane region" description="Helical" evidence="8">
    <location>
        <begin position="131"/>
        <end position="150"/>
    </location>
</feature>
<evidence type="ECO:0000256" key="6">
    <source>
        <dbReference type="ARBA" id="ARBA00023136"/>
    </source>
</evidence>
<feature type="transmembrane region" description="Helical" evidence="8">
    <location>
        <begin position="322"/>
        <end position="343"/>
    </location>
</feature>
<name>A0A916VZF5_9HYPH</name>
<comment type="caution">
    <text evidence="10">The sequence shown here is derived from an EMBL/GenBank/DDBJ whole genome shotgun (WGS) entry which is preliminary data.</text>
</comment>
<organism evidence="10 11">
    <name type="scientific">Pelagibacterium lentulum</name>
    <dbReference type="NCBI Taxonomy" id="2029865"/>
    <lineage>
        <taxon>Bacteria</taxon>
        <taxon>Pseudomonadati</taxon>
        <taxon>Pseudomonadota</taxon>
        <taxon>Alphaproteobacteria</taxon>
        <taxon>Hyphomicrobiales</taxon>
        <taxon>Devosiaceae</taxon>
        <taxon>Pelagibacterium</taxon>
    </lineage>
</organism>
<keyword evidence="5 8" id="KW-1133">Transmembrane helix</keyword>
<dbReference type="Pfam" id="PF00361">
    <property type="entry name" value="Proton_antipo_M"/>
    <property type="match status" value="1"/>
</dbReference>
<feature type="transmembrane region" description="Helical" evidence="8">
    <location>
        <begin position="293"/>
        <end position="315"/>
    </location>
</feature>
<feature type="transmembrane region" description="Helical" evidence="8">
    <location>
        <begin position="225"/>
        <end position="252"/>
    </location>
</feature>
<keyword evidence="11" id="KW-1185">Reference proteome</keyword>
<evidence type="ECO:0000256" key="8">
    <source>
        <dbReference type="SAM" id="Phobius"/>
    </source>
</evidence>
<dbReference type="AlphaFoldDB" id="A0A916VZF5"/>
<evidence type="ECO:0000256" key="4">
    <source>
        <dbReference type="ARBA" id="ARBA00022692"/>
    </source>
</evidence>
<dbReference type="InterPro" id="IPR001750">
    <property type="entry name" value="ND/Mrp_TM"/>
</dbReference>
<sequence>MATAETSYDALNLPPHFIESATPAADWILIWPVALTLLGSGLLVMLRGNRTAQVGFAAAITLAVVISNIYLLLRVFEVGPIAMTMGKWLPPFGITFVADMTSALFCLAASLSTLVVIFYAQIELDDREHRFGFYPLVLLLLCGVCGSFLTGDIFNLYVWFEVMLISSFGLLILGGRKVQLDGAVKYGFLNLLATTFFLVAIAYTYGLTGSLNVADIAQKAGDMPLGSMVSVAALFLLAFGIKAAAFPANAWLPAAYHTPSISVSALFGGMLTKVGAYALYRVLVLIMPEGRDFLEPAIIAIAVATMVLGPLGALAQTNIRRAIGFMVIGGIGVLFAGLAINSMHGVGGGVIYAMHSILTLTALYLIGGLVERMSGTNDIRFMGGIYGASALLSIAFIILVFAVAGLPPFLGFWPKLLLVEGAIRVGDWLLVAGLLINSLLTLIAASRLWAHIFWRNGHEGERSEQANETLRLLTPHEIRLGMVPALALIAVIVGMGLFPDWVFSAGGIAAMDMLSPDRYISAVFAEVPQP</sequence>
<feature type="domain" description="NADH:quinone oxidoreductase/Mrp antiporter transmembrane" evidence="9">
    <location>
        <begin position="152"/>
        <end position="441"/>
    </location>
</feature>
<dbReference type="GO" id="GO:0042773">
    <property type="term" value="P:ATP synthesis coupled electron transport"/>
    <property type="evidence" value="ECO:0007669"/>
    <property type="project" value="InterPro"/>
</dbReference>
<dbReference type="NCBIfam" id="NF009306">
    <property type="entry name" value="PRK12663.1"/>
    <property type="match status" value="1"/>
</dbReference>
<evidence type="ECO:0000256" key="2">
    <source>
        <dbReference type="ARBA" id="ARBA00005346"/>
    </source>
</evidence>
<proteinExistence type="inferred from homology"/>
<evidence type="ECO:0000256" key="5">
    <source>
        <dbReference type="ARBA" id="ARBA00022989"/>
    </source>
</evidence>
<reference evidence="10 11" key="1">
    <citation type="journal article" date="2014" name="Int. J. Syst. Evol. Microbiol.">
        <title>Complete genome sequence of Corynebacterium casei LMG S-19264T (=DSM 44701T), isolated from a smear-ripened cheese.</title>
        <authorList>
            <consortium name="US DOE Joint Genome Institute (JGI-PGF)"/>
            <person name="Walter F."/>
            <person name="Albersmeier A."/>
            <person name="Kalinowski J."/>
            <person name="Ruckert C."/>
        </authorList>
    </citation>
    <scope>NUCLEOTIDE SEQUENCE [LARGE SCALE GENOMIC DNA]</scope>
    <source>
        <strain evidence="10 11">CGMCC 1.15896</strain>
    </source>
</reference>
<evidence type="ECO:0000259" key="9">
    <source>
        <dbReference type="Pfam" id="PF00361"/>
    </source>
</evidence>
<evidence type="ECO:0000313" key="10">
    <source>
        <dbReference type="EMBL" id="GGA54837.1"/>
    </source>
</evidence>
<gene>
    <name evidence="10" type="primary">phaD2</name>
    <name evidence="10" type="ORF">GCM10011499_26240</name>
</gene>
<feature type="transmembrane region" description="Helical" evidence="8">
    <location>
        <begin position="93"/>
        <end position="119"/>
    </location>
</feature>
<keyword evidence="4 7" id="KW-0812">Transmembrane</keyword>
<feature type="transmembrane region" description="Helical" evidence="8">
    <location>
        <begin position="53"/>
        <end position="73"/>
    </location>
</feature>
<evidence type="ECO:0000256" key="7">
    <source>
        <dbReference type="RuleBase" id="RU000320"/>
    </source>
</evidence>
<evidence type="ECO:0000256" key="3">
    <source>
        <dbReference type="ARBA" id="ARBA00022475"/>
    </source>
</evidence>